<dbReference type="Gene3D" id="2.120.10.80">
    <property type="entry name" value="Kelch-type beta propeller"/>
    <property type="match status" value="2"/>
</dbReference>
<dbReference type="EMBL" id="LHPH01000001">
    <property type="protein sequence ID" value="KPH65441.1"/>
    <property type="molecule type" value="Genomic_DNA"/>
</dbReference>
<organism evidence="1 2">
    <name type="scientific">Pseudoalteromonas porphyrae</name>
    <dbReference type="NCBI Taxonomy" id="187330"/>
    <lineage>
        <taxon>Bacteria</taxon>
        <taxon>Pseudomonadati</taxon>
        <taxon>Pseudomonadota</taxon>
        <taxon>Gammaproteobacteria</taxon>
        <taxon>Alteromonadales</taxon>
        <taxon>Pseudoalteromonadaceae</taxon>
        <taxon>Pseudoalteromonas</taxon>
    </lineage>
</organism>
<dbReference type="InterPro" id="IPR015915">
    <property type="entry name" value="Kelch-typ_b-propeller"/>
</dbReference>
<dbReference type="PANTHER" id="PTHR45632">
    <property type="entry name" value="LD33804P"/>
    <property type="match status" value="1"/>
</dbReference>
<dbReference type="PATRIC" id="fig|187330.3.peg.92"/>
<keyword evidence="2" id="KW-1185">Reference proteome</keyword>
<dbReference type="AlphaFoldDB" id="A0A0N0M1N8"/>
<dbReference type="Proteomes" id="UP000037848">
    <property type="component" value="Unassembled WGS sequence"/>
</dbReference>
<dbReference type="STRING" id="187330.AMS58_05920"/>
<comment type="caution">
    <text evidence="1">The sequence shown here is derived from an EMBL/GenBank/DDBJ whole genome shotgun (WGS) entry which is preliminary data.</text>
</comment>
<dbReference type="InterPro" id="IPR011498">
    <property type="entry name" value="Kelch_2"/>
</dbReference>
<sequence>MSLLLSIALSALPVLPEPVANNAVAKVIVNEQPYFLSFMGIGASKDHTSVHNKVWALKLGDAKWHAKAPVPSSLSIKGRLASTAVGVGEYAYVFGGYTLSADHSEISSPDVYRYDLKNDSYTELSTMPVPVDDSVALTYQQRYIYLVSGWHNDGNVNLVQVYDIKTDTWQQASPFLGEPVFGQAAAISGNTIVVCDGVKTQANVDKRRSFASVAQCLKGTIDENNPLKIDWRTLPHPTGTSHYRMAATRFNGAIYMLAGSSNPYNYDGMGYNGKPAPASNHVWRFDIVSNRWNVLTPAESSSMDHRGLLEHNGVLYRIGGMDNHQQVSNKVLGYKIQNAAK</sequence>
<evidence type="ECO:0000313" key="2">
    <source>
        <dbReference type="Proteomes" id="UP000037848"/>
    </source>
</evidence>
<dbReference type="Pfam" id="PF24681">
    <property type="entry name" value="Kelch_KLHDC2_KLHL20_DRC7"/>
    <property type="match status" value="1"/>
</dbReference>
<protein>
    <submittedName>
        <fullName evidence="1">Galactose oxidase</fullName>
    </submittedName>
</protein>
<accession>A0A0N0M1N8</accession>
<dbReference type="RefSeq" id="WP_054204108.1">
    <property type="nucleotide sequence ID" value="NZ_LHPH01000001.1"/>
</dbReference>
<reference evidence="1 2" key="1">
    <citation type="submission" date="2015-08" db="EMBL/GenBank/DDBJ databases">
        <title>Draft Genome Sequence of Pseudoalteromonas porphyrae UCD-SED14.</title>
        <authorList>
            <person name="Coil D.A."/>
            <person name="Jospin G."/>
            <person name="Lee R.D."/>
            <person name="Eisen J.A."/>
        </authorList>
    </citation>
    <scope>NUCLEOTIDE SEQUENCE [LARGE SCALE GENOMIC DNA]</scope>
    <source>
        <strain evidence="1 2">UCD-SED14</strain>
    </source>
</reference>
<evidence type="ECO:0000313" key="1">
    <source>
        <dbReference type="EMBL" id="KPH65441.1"/>
    </source>
</evidence>
<dbReference type="OrthoDB" id="6192994at2"/>
<name>A0A0N0M1N8_9GAMM</name>
<proteinExistence type="predicted"/>
<dbReference type="Pfam" id="PF07646">
    <property type="entry name" value="Kelch_2"/>
    <property type="match status" value="1"/>
</dbReference>
<gene>
    <name evidence="1" type="ORF">ADS77_00440</name>
</gene>
<dbReference type="SUPFAM" id="SSF117281">
    <property type="entry name" value="Kelch motif"/>
    <property type="match status" value="1"/>
</dbReference>